<evidence type="ECO:0000256" key="1">
    <source>
        <dbReference type="SAM" id="MobiDB-lite"/>
    </source>
</evidence>
<dbReference type="RefSeq" id="XP_064850018.1">
    <property type="nucleotide sequence ID" value="XM_064993946.1"/>
</dbReference>
<dbReference type="GO" id="GO:0016538">
    <property type="term" value="F:cyclin-dependent protein serine/threonine kinase regulator activity"/>
    <property type="evidence" value="ECO:0007669"/>
    <property type="project" value="TreeGrafter"/>
</dbReference>
<dbReference type="CDD" id="cd20558">
    <property type="entry name" value="CYCLIN_ScPCL7-like"/>
    <property type="match status" value="1"/>
</dbReference>
<feature type="compositionally biased region" description="Polar residues" evidence="1">
    <location>
        <begin position="12"/>
        <end position="32"/>
    </location>
</feature>
<accession>A0AAV5QDW3</accession>
<dbReference type="Proteomes" id="UP001360560">
    <property type="component" value="Unassembled WGS sequence"/>
</dbReference>
<gene>
    <name evidence="2" type="ORF">DASC09_003430</name>
</gene>
<feature type="compositionally biased region" description="Low complexity" evidence="1">
    <location>
        <begin position="280"/>
        <end position="293"/>
    </location>
</feature>
<name>A0AAV5QDW3_9ASCO</name>
<dbReference type="Gene3D" id="1.10.472.10">
    <property type="entry name" value="Cyclin-like"/>
    <property type="match status" value="1"/>
</dbReference>
<sequence>MVYPIGIPGHQNGASVNNTAGGSSYDVNNPQNSLTQNGALPVNTNTPSSSYLPQGADLSQYAASSIGSNSNFTFNNSNTMGNTESPLPNPSESHYRRYSNNSVSDRSEFINPGPRASLLTSKLAKVQKSLNSSPKEKLQQIDDSKSNFPYPNPRDRGLGHRTYSNSNMRAVPPPSNQKFPVVDNSTSSLSSSFKYSIKQDQLNNYNAAASSYSSAPVSLGKTNHFIPVSSEPKSFNNFHPHSIAAPGMQSGSFNFHFPQPAPAITTTNISMETASSNIQNNNINSNNGSANVNPQTHTHHHNHHHHHQLSESNEPFNAAKEIYDPIIPHQSQNGIIIDSRGEEHLNIVDYPSQELLLMLASLLQKIIDANDTLHPNHYNQASQLHETNKFTANVLAFHGTNVPAIPIYNYFLRILKYCPMTNEVFLSLLVYFDRIAKLANINSSNDDCNSQSSLSATSPGSLGGFKRHTSQSQLFVMDSFNIHRLIIAGITVSSKFFSDVFYKNARYARVGGLPLDELNHIELQFILLTDFKLLIQPDELQRYADLLLKFWKREKAKTNNNNNGPHNTNPNNTATNNPTVQPSHPVDTEMTDQ</sequence>
<dbReference type="GeneID" id="90070997"/>
<feature type="region of interest" description="Disordered" evidence="1">
    <location>
        <begin position="280"/>
        <end position="312"/>
    </location>
</feature>
<feature type="region of interest" description="Disordered" evidence="1">
    <location>
        <begin position="127"/>
        <end position="159"/>
    </location>
</feature>
<proteinExistence type="predicted"/>
<feature type="compositionally biased region" description="Polar residues" evidence="1">
    <location>
        <begin position="84"/>
        <end position="104"/>
    </location>
</feature>
<feature type="region of interest" description="Disordered" evidence="1">
    <location>
        <begin position="557"/>
        <end position="593"/>
    </location>
</feature>
<dbReference type="Pfam" id="PF08613">
    <property type="entry name" value="Cyclin"/>
    <property type="match status" value="1"/>
</dbReference>
<feature type="compositionally biased region" description="Low complexity" evidence="1">
    <location>
        <begin position="558"/>
        <end position="579"/>
    </location>
</feature>
<feature type="region of interest" description="Disordered" evidence="1">
    <location>
        <begin position="75"/>
        <end position="111"/>
    </location>
</feature>
<evidence type="ECO:0000313" key="2">
    <source>
        <dbReference type="EMBL" id="GMM33018.1"/>
    </source>
</evidence>
<protein>
    <submittedName>
        <fullName evidence="2">Pcl6 protein</fullName>
    </submittedName>
</protein>
<dbReference type="PANTHER" id="PTHR15615:SF94">
    <property type="entry name" value="PHO85 CYCLIN-6-RELATED"/>
    <property type="match status" value="1"/>
</dbReference>
<dbReference type="GO" id="GO:0005634">
    <property type="term" value="C:nucleus"/>
    <property type="evidence" value="ECO:0007669"/>
    <property type="project" value="TreeGrafter"/>
</dbReference>
<keyword evidence="3" id="KW-1185">Reference proteome</keyword>
<feature type="compositionally biased region" description="Basic residues" evidence="1">
    <location>
        <begin position="297"/>
        <end position="307"/>
    </location>
</feature>
<dbReference type="GO" id="GO:0000307">
    <property type="term" value="C:cyclin-dependent protein kinase holoenzyme complex"/>
    <property type="evidence" value="ECO:0007669"/>
    <property type="project" value="UniProtKB-ARBA"/>
</dbReference>
<dbReference type="InterPro" id="IPR013922">
    <property type="entry name" value="Cyclin_PHO80-like"/>
</dbReference>
<evidence type="ECO:0000313" key="3">
    <source>
        <dbReference type="Proteomes" id="UP001360560"/>
    </source>
</evidence>
<dbReference type="PANTHER" id="PTHR15615">
    <property type="match status" value="1"/>
</dbReference>
<dbReference type="AlphaFoldDB" id="A0AAV5QDW3"/>
<feature type="region of interest" description="Disordered" evidence="1">
    <location>
        <begin position="1"/>
        <end position="32"/>
    </location>
</feature>
<feature type="compositionally biased region" description="Basic and acidic residues" evidence="1">
    <location>
        <begin position="134"/>
        <end position="145"/>
    </location>
</feature>
<reference evidence="2 3" key="1">
    <citation type="journal article" date="2023" name="Elife">
        <title>Identification of key yeast species and microbe-microbe interactions impacting larval growth of Drosophila in the wild.</title>
        <authorList>
            <person name="Mure A."/>
            <person name="Sugiura Y."/>
            <person name="Maeda R."/>
            <person name="Honda K."/>
            <person name="Sakurai N."/>
            <person name="Takahashi Y."/>
            <person name="Watada M."/>
            <person name="Katoh T."/>
            <person name="Gotoh A."/>
            <person name="Gotoh Y."/>
            <person name="Taniguchi I."/>
            <person name="Nakamura K."/>
            <person name="Hayashi T."/>
            <person name="Katayama T."/>
            <person name="Uemura T."/>
            <person name="Hattori Y."/>
        </authorList>
    </citation>
    <scope>NUCLEOTIDE SEQUENCE [LARGE SCALE GENOMIC DNA]</scope>
    <source>
        <strain evidence="2 3">SC-9</strain>
    </source>
</reference>
<comment type="caution">
    <text evidence="2">The sequence shown here is derived from an EMBL/GenBank/DDBJ whole genome shotgun (WGS) entry which is preliminary data.</text>
</comment>
<dbReference type="EMBL" id="BTFZ01000001">
    <property type="protein sequence ID" value="GMM33018.1"/>
    <property type="molecule type" value="Genomic_DNA"/>
</dbReference>
<organism evidence="2 3">
    <name type="scientific">Saccharomycopsis crataegensis</name>
    <dbReference type="NCBI Taxonomy" id="43959"/>
    <lineage>
        <taxon>Eukaryota</taxon>
        <taxon>Fungi</taxon>
        <taxon>Dikarya</taxon>
        <taxon>Ascomycota</taxon>
        <taxon>Saccharomycotina</taxon>
        <taxon>Saccharomycetes</taxon>
        <taxon>Saccharomycopsidaceae</taxon>
        <taxon>Saccharomycopsis</taxon>
    </lineage>
</organism>
<dbReference type="GO" id="GO:0019901">
    <property type="term" value="F:protein kinase binding"/>
    <property type="evidence" value="ECO:0007669"/>
    <property type="project" value="InterPro"/>
</dbReference>